<evidence type="ECO:0000256" key="1">
    <source>
        <dbReference type="ARBA" id="ARBA00004418"/>
    </source>
</evidence>
<reference evidence="6 7" key="1">
    <citation type="submission" date="2017-03" db="EMBL/GenBank/DDBJ databases">
        <title>Foreign affairs: Plasmid Transfer between Roseobacters and Rhizobia.</title>
        <authorList>
            <person name="Bartling P."/>
            <person name="Bunk B."/>
            <person name="Overmann J."/>
            <person name="Brinkmann H."/>
            <person name="Petersen J."/>
        </authorList>
    </citation>
    <scope>NUCLEOTIDE SEQUENCE [LARGE SCALE GENOMIC DNA]</scope>
    <source>
        <strain evidence="6 7">MACL11</strain>
    </source>
</reference>
<dbReference type="OrthoDB" id="6788250at2"/>
<dbReference type="InterPro" id="IPR001638">
    <property type="entry name" value="Solute-binding_3/MltF_N"/>
</dbReference>
<dbReference type="SMART" id="SM00062">
    <property type="entry name" value="PBPb"/>
    <property type="match status" value="1"/>
</dbReference>
<dbReference type="RefSeq" id="WP_026173397.1">
    <property type="nucleotide sequence ID" value="NZ_AQWH01000007.1"/>
</dbReference>
<protein>
    <submittedName>
        <fullName evidence="6">Sulfate starvation-induced protein 1</fullName>
    </submittedName>
</protein>
<gene>
    <name evidence="6" type="primary">tauA</name>
    <name evidence="6" type="ORF">Mame_04310</name>
</gene>
<dbReference type="EMBL" id="CP020330">
    <property type="protein sequence ID" value="AQZ53602.1"/>
    <property type="molecule type" value="Genomic_DNA"/>
</dbReference>
<proteinExistence type="inferred from homology"/>
<dbReference type="PANTHER" id="PTHR30024">
    <property type="entry name" value="ALIPHATIC SULFONATES-BINDING PROTEIN-RELATED"/>
    <property type="match status" value="1"/>
</dbReference>
<name>A0A1U9Z7Q5_9HYPH</name>
<evidence type="ECO:0000256" key="3">
    <source>
        <dbReference type="ARBA" id="ARBA00022729"/>
    </source>
</evidence>
<accession>A0A1U9Z7Q5</accession>
<feature type="signal peptide" evidence="4">
    <location>
        <begin position="1"/>
        <end position="24"/>
    </location>
</feature>
<dbReference type="PANTHER" id="PTHR30024:SF47">
    <property type="entry name" value="TAURINE-BINDING PERIPLASMIC PROTEIN"/>
    <property type="match status" value="1"/>
</dbReference>
<keyword evidence="7" id="KW-1185">Reference proteome</keyword>
<sequence precursor="true">MLKTLMTGVIAGSVTVLMSGAAFAETVIIGHFGNPTPMQLLASSDAVEQATGWDVEWRKFAAGTDVIAAMASGDVVLSELGSSPLAIAASQGVDLQMIAFSDVIGKAESLIVAKDSGIETLADLKGKRIAVPVGSTAHFSLMGALKHEGIAEGDVTIMNMPPDQIAAAWEQNAIDAAWIWQPVQAQISETGTLLLGADETAAWGYPTFDAWVVNTEFGEENKDQIVAFLKEVDRVNKEYLADPSKWTADSEPVKTLAEATGADPSQVPGILEGFAFLPLSEQVSDTWLGGAAETIKGTAEFLKSAGRIDNVAEDYAPFVNVDYAEAAK</sequence>
<evidence type="ECO:0000259" key="5">
    <source>
        <dbReference type="SMART" id="SM00062"/>
    </source>
</evidence>
<dbReference type="InterPro" id="IPR015168">
    <property type="entry name" value="SsuA/THI5"/>
</dbReference>
<dbReference type="Pfam" id="PF09084">
    <property type="entry name" value="NMT1"/>
    <property type="match status" value="1"/>
</dbReference>
<dbReference type="Gene3D" id="3.40.190.10">
    <property type="entry name" value="Periplasmic binding protein-like II"/>
    <property type="match status" value="2"/>
</dbReference>
<dbReference type="KEGG" id="mmed:Mame_04310"/>
<dbReference type="GO" id="GO:0042597">
    <property type="term" value="C:periplasmic space"/>
    <property type="evidence" value="ECO:0007669"/>
    <property type="project" value="UniProtKB-SubCell"/>
</dbReference>
<dbReference type="STRING" id="1122214.Mame_04310"/>
<comment type="similarity">
    <text evidence="2">Belongs to the bacterial solute-binding protein SsuA/TauA family.</text>
</comment>
<keyword evidence="3 4" id="KW-0732">Signal</keyword>
<dbReference type="GO" id="GO:0042918">
    <property type="term" value="P:alkanesulfonate transmembrane transport"/>
    <property type="evidence" value="ECO:0007669"/>
    <property type="project" value="TreeGrafter"/>
</dbReference>
<feature type="domain" description="Solute-binding protein family 3/N-terminal" evidence="5">
    <location>
        <begin position="26"/>
        <end position="243"/>
    </location>
</feature>
<dbReference type="NCBIfam" id="TIGR01729">
    <property type="entry name" value="taurine_ABC_bnd"/>
    <property type="match status" value="1"/>
</dbReference>
<dbReference type="eggNOG" id="COG4521">
    <property type="taxonomic scope" value="Bacteria"/>
</dbReference>
<comment type="subcellular location">
    <subcellularLocation>
        <location evidence="1">Periplasm</location>
    </subcellularLocation>
</comment>
<evidence type="ECO:0000313" key="6">
    <source>
        <dbReference type="EMBL" id="AQZ53602.1"/>
    </source>
</evidence>
<dbReference type="InterPro" id="IPR010068">
    <property type="entry name" value="Peri-bd_TauA"/>
</dbReference>
<dbReference type="SUPFAM" id="SSF53850">
    <property type="entry name" value="Periplasmic binding protein-like II"/>
    <property type="match status" value="1"/>
</dbReference>
<evidence type="ECO:0000256" key="2">
    <source>
        <dbReference type="ARBA" id="ARBA00010742"/>
    </source>
</evidence>
<feature type="chain" id="PRO_5010726490" evidence="4">
    <location>
        <begin position="25"/>
        <end position="328"/>
    </location>
</feature>
<organism evidence="6 7">
    <name type="scientific">Martelella mediterranea DSM 17316</name>
    <dbReference type="NCBI Taxonomy" id="1122214"/>
    <lineage>
        <taxon>Bacteria</taxon>
        <taxon>Pseudomonadati</taxon>
        <taxon>Pseudomonadota</taxon>
        <taxon>Alphaproteobacteria</taxon>
        <taxon>Hyphomicrobiales</taxon>
        <taxon>Aurantimonadaceae</taxon>
        <taxon>Martelella</taxon>
    </lineage>
</organism>
<evidence type="ECO:0000313" key="7">
    <source>
        <dbReference type="Proteomes" id="UP000191135"/>
    </source>
</evidence>
<evidence type="ECO:0000256" key="4">
    <source>
        <dbReference type="SAM" id="SignalP"/>
    </source>
</evidence>
<dbReference type="Proteomes" id="UP000191135">
    <property type="component" value="Chromosome"/>
</dbReference>
<dbReference type="AlphaFoldDB" id="A0A1U9Z7Q5"/>